<evidence type="ECO:0000313" key="1">
    <source>
        <dbReference type="EMBL" id="VFT69288.1"/>
    </source>
</evidence>
<name>A0A485JHY2_ECOLX</name>
<protein>
    <submittedName>
        <fullName evidence="1">Uncharacterized protein</fullName>
    </submittedName>
</protein>
<dbReference type="RefSeq" id="WP_151275831.1">
    <property type="nucleotide sequence ID" value="NZ_CP053607.1"/>
</dbReference>
<proteinExistence type="predicted"/>
<dbReference type="Proteomes" id="UP000358010">
    <property type="component" value="Unassembled WGS sequence"/>
</dbReference>
<dbReference type="EMBL" id="CAADJZ010000001">
    <property type="protein sequence ID" value="VFT69288.1"/>
    <property type="molecule type" value="Genomic_DNA"/>
</dbReference>
<dbReference type="AlphaFoldDB" id="A0A485JHY2"/>
<evidence type="ECO:0000313" key="2">
    <source>
        <dbReference type="Proteomes" id="UP000358010"/>
    </source>
</evidence>
<gene>
    <name evidence="1" type="ORF">NCTC10974_02814</name>
</gene>
<reference evidence="1 2" key="1">
    <citation type="submission" date="2019-03" db="EMBL/GenBank/DDBJ databases">
        <authorList>
            <consortium name="Pathogen Informatics"/>
        </authorList>
    </citation>
    <scope>NUCLEOTIDE SEQUENCE [LARGE SCALE GENOMIC DNA]</scope>
    <source>
        <strain evidence="1 2">NCTC10974</strain>
    </source>
</reference>
<sequence>MIFAEDGDMMFAFFKNMDKIFSTMGFVYPTLRKSRKPADERVLCFKWGNGNVESHPGTHVC</sequence>
<accession>A0A485JHY2</accession>
<organism evidence="1 2">
    <name type="scientific">Escherichia coli</name>
    <dbReference type="NCBI Taxonomy" id="562"/>
    <lineage>
        <taxon>Bacteria</taxon>
        <taxon>Pseudomonadati</taxon>
        <taxon>Pseudomonadota</taxon>
        <taxon>Gammaproteobacteria</taxon>
        <taxon>Enterobacterales</taxon>
        <taxon>Enterobacteriaceae</taxon>
        <taxon>Escherichia</taxon>
    </lineage>
</organism>